<dbReference type="InterPro" id="IPR047589">
    <property type="entry name" value="DUF11_rpt"/>
</dbReference>
<comment type="caution">
    <text evidence="4">The sequence shown here is derived from an EMBL/GenBank/DDBJ whole genome shotgun (WGS) entry which is preliminary data.</text>
</comment>
<dbReference type="Gene3D" id="2.60.120.200">
    <property type="match status" value="1"/>
</dbReference>
<feature type="domain" description="DUF11" evidence="2">
    <location>
        <begin position="316"/>
        <end position="459"/>
    </location>
</feature>
<dbReference type="Pfam" id="PF01345">
    <property type="entry name" value="DUF11"/>
    <property type="match status" value="2"/>
</dbReference>
<dbReference type="InterPro" id="IPR001434">
    <property type="entry name" value="OmcB-like_DUF11"/>
</dbReference>
<organism evidence="4 5">
    <name type="scientific">Corticibacter populi</name>
    <dbReference type="NCBI Taxonomy" id="1550736"/>
    <lineage>
        <taxon>Bacteria</taxon>
        <taxon>Pseudomonadati</taxon>
        <taxon>Pseudomonadota</taxon>
        <taxon>Betaproteobacteria</taxon>
        <taxon>Burkholderiales</taxon>
        <taxon>Comamonadaceae</taxon>
        <taxon>Corticibacter</taxon>
    </lineage>
</organism>
<dbReference type="InterPro" id="IPR055371">
    <property type="entry name" value="SpaA_PFL_dom_4"/>
</dbReference>
<dbReference type="Proteomes" id="UP000278006">
    <property type="component" value="Unassembled WGS sequence"/>
</dbReference>
<feature type="domain" description="SpaA-like prealbumin fold" evidence="3">
    <location>
        <begin position="467"/>
        <end position="578"/>
    </location>
</feature>
<dbReference type="InterPro" id="IPR013320">
    <property type="entry name" value="ConA-like_dom_sf"/>
</dbReference>
<evidence type="ECO:0000313" key="5">
    <source>
        <dbReference type="Proteomes" id="UP000278006"/>
    </source>
</evidence>
<evidence type="ECO:0000256" key="1">
    <source>
        <dbReference type="SAM" id="MobiDB-lite"/>
    </source>
</evidence>
<feature type="domain" description="DUF11" evidence="2">
    <location>
        <begin position="583"/>
        <end position="641"/>
    </location>
</feature>
<protein>
    <submittedName>
        <fullName evidence="4">DUF11 domain-containing protein</fullName>
    </submittedName>
</protein>
<feature type="region of interest" description="Disordered" evidence="1">
    <location>
        <begin position="1"/>
        <end position="26"/>
    </location>
</feature>
<accession>A0A3M6QY04</accession>
<dbReference type="EMBL" id="RDQO01000001">
    <property type="protein sequence ID" value="RMX07900.1"/>
    <property type="molecule type" value="Genomic_DNA"/>
</dbReference>
<name>A0A3M6QY04_9BURK</name>
<keyword evidence="5" id="KW-1185">Reference proteome</keyword>
<dbReference type="SUPFAM" id="SSF49899">
    <property type="entry name" value="Concanavalin A-like lectins/glucanases"/>
    <property type="match status" value="1"/>
</dbReference>
<dbReference type="OrthoDB" id="9790247at2"/>
<dbReference type="Pfam" id="PF24514">
    <property type="entry name" value="SpaA_4"/>
    <property type="match status" value="1"/>
</dbReference>
<reference evidence="4 5" key="1">
    <citation type="submission" date="2018-10" db="EMBL/GenBank/DDBJ databases">
        <title>Draft genome of Cortibacter populi DSM10536.</title>
        <authorList>
            <person name="Bernier A.-M."/>
            <person name="Bernard K."/>
        </authorList>
    </citation>
    <scope>NUCLEOTIDE SEQUENCE [LARGE SCALE GENOMIC DNA]</scope>
    <source>
        <strain evidence="4 5">DSM 105136</strain>
    </source>
</reference>
<feature type="compositionally biased region" description="Polar residues" evidence="1">
    <location>
        <begin position="11"/>
        <end position="26"/>
    </location>
</feature>
<proteinExistence type="predicted"/>
<evidence type="ECO:0000313" key="4">
    <source>
        <dbReference type="EMBL" id="RMX07900.1"/>
    </source>
</evidence>
<gene>
    <name evidence="4" type="ORF">D8I35_01895</name>
</gene>
<evidence type="ECO:0000259" key="3">
    <source>
        <dbReference type="Pfam" id="PF24514"/>
    </source>
</evidence>
<sequence>MTNYLPRAPQLETTGTAPSSPSRSGRFTTLGKRLLSTWGPTALVAALVSVPSLSQAQIVVNETFTTGSAAGWTFLGAAALTGNGTTDPVGDGWLRLTPYVGNQAGLAAYTGGTPFTSANGVLVELEYASWGSTLNAGADGLSVFLYDATKDMDGVRPGGSLGYCWGAGGYLGIGLDEWGNFTSTDDFNRCSSVSGDGVGTGRHPQRVVIRGPLRSDGTGNPYVTSVVVSPNVDENSTTRPAIRRRVRFSLVPNGLGGYRVSVAYGYSDASSLADVITLQNFNYVAPSQLRLGFAASTGANINYHEVRNVTIRTPADVRVTKTVDAPQVLRGRNVSYTVVVSNQDINPTDAGNQSPDIIGPTHTPAINDDVPSALESGTVTWTCVASTGSTCPADSGTGSLSGLTNYTLASGGTLTFTITGRVATTNSCGATVVNTASAIFPATSGFADMNPDDNSASASFEVICPTVQIRKISTDGVGTFSFQGSNGIASHVITTVTAGAAAAGNVQTLLEAGTATTITEDEPPAGFVLDSASCSNLGSDGATDGVATFDAGTRTITLDAAATIQANGNPIVCTFTNRIRSADLSLQKTVNGGDSIDASAGSTVDFTIVVRNGGPDDADGAVVADPAVSGLACSAASCSSTDTALAACPGATGAALVSALQTGVAITPFRNGGELSFSLTCTVE</sequence>
<dbReference type="AlphaFoldDB" id="A0A3M6QY04"/>
<dbReference type="NCBIfam" id="TIGR01451">
    <property type="entry name" value="B_ant_repeat"/>
    <property type="match status" value="1"/>
</dbReference>
<evidence type="ECO:0000259" key="2">
    <source>
        <dbReference type="Pfam" id="PF01345"/>
    </source>
</evidence>